<feature type="domain" description="HTH araC/xylS-type" evidence="4">
    <location>
        <begin position="163"/>
        <end position="268"/>
    </location>
</feature>
<dbReference type="PROSITE" id="PS01124">
    <property type="entry name" value="HTH_ARAC_FAMILY_2"/>
    <property type="match status" value="1"/>
</dbReference>
<dbReference type="InterPro" id="IPR018060">
    <property type="entry name" value="HTH_AraC"/>
</dbReference>
<sequence>MNPFLPIQSPSILHSNGSNYQEYTPNHSLSPYVACYWSLDYYASDTQETHRVLPDGCIDIIVDLTASSPSKGAFITGLMTRFDTLNFTSEQHFFGIRLFSNHAQRFLHYPVQESINERVYLEEVWGIAGLLFTEEIQEAQGNLERMEIVETKLIHLLNILGTHRSPYILQTSLQYIFLDHGMNSIQTLAKKVSYSERTIRRVFRDELGVSPKEFSRIIRFQSILKDLHSVHNPCLMEVALNYGYYDQAHFSNEFKQFYGLAPSIVFPTRT</sequence>
<keyword evidence="1" id="KW-0805">Transcription regulation</keyword>
<dbReference type="PANTHER" id="PTHR46796:SF13">
    <property type="entry name" value="HTH-TYPE TRANSCRIPTIONAL ACTIVATOR RHAS"/>
    <property type="match status" value="1"/>
</dbReference>
<evidence type="ECO:0000313" key="6">
    <source>
        <dbReference type="Proteomes" id="UP000324269"/>
    </source>
</evidence>
<dbReference type="GO" id="GO:0043565">
    <property type="term" value="F:sequence-specific DNA binding"/>
    <property type="evidence" value="ECO:0007669"/>
    <property type="project" value="InterPro"/>
</dbReference>
<keyword evidence="3" id="KW-0804">Transcription</keyword>
<dbReference type="GO" id="GO:0003700">
    <property type="term" value="F:DNA-binding transcription factor activity"/>
    <property type="evidence" value="ECO:0007669"/>
    <property type="project" value="InterPro"/>
</dbReference>
<dbReference type="PANTHER" id="PTHR46796">
    <property type="entry name" value="HTH-TYPE TRANSCRIPTIONAL ACTIVATOR RHAS-RELATED"/>
    <property type="match status" value="1"/>
</dbReference>
<dbReference type="RefSeq" id="WP_148969971.1">
    <property type="nucleotide sequence ID" value="NZ_JBNIKW010000007.1"/>
</dbReference>
<dbReference type="Proteomes" id="UP000324269">
    <property type="component" value="Unassembled WGS sequence"/>
</dbReference>
<dbReference type="InterPro" id="IPR046532">
    <property type="entry name" value="DUF6597"/>
</dbReference>
<dbReference type="EMBL" id="VTEZ01000002">
    <property type="protein sequence ID" value="TYS87151.1"/>
    <property type="molecule type" value="Genomic_DNA"/>
</dbReference>
<dbReference type="Gene3D" id="1.10.10.60">
    <property type="entry name" value="Homeodomain-like"/>
    <property type="match status" value="1"/>
</dbReference>
<dbReference type="Pfam" id="PF12833">
    <property type="entry name" value="HTH_18"/>
    <property type="match status" value="1"/>
</dbReference>
<evidence type="ECO:0000256" key="1">
    <source>
        <dbReference type="ARBA" id="ARBA00023015"/>
    </source>
</evidence>
<gene>
    <name evidence="5" type="ORF">FZC85_09225</name>
</gene>
<protein>
    <submittedName>
        <fullName evidence="5">AraC family transcriptional regulator</fullName>
    </submittedName>
</protein>
<dbReference type="OrthoDB" id="323290at2"/>
<dbReference type="InterPro" id="IPR009057">
    <property type="entry name" value="Homeodomain-like_sf"/>
</dbReference>
<name>A0A5D4UJ69_9BACI</name>
<dbReference type="SUPFAM" id="SSF46689">
    <property type="entry name" value="Homeodomain-like"/>
    <property type="match status" value="1"/>
</dbReference>
<evidence type="ECO:0000313" key="5">
    <source>
        <dbReference type="EMBL" id="TYS87151.1"/>
    </source>
</evidence>
<reference evidence="5 6" key="1">
    <citation type="submission" date="2019-08" db="EMBL/GenBank/DDBJ databases">
        <title>Bacillus genomes from the desert of Cuatro Cienegas, Coahuila.</title>
        <authorList>
            <person name="Olmedo-Alvarez G."/>
        </authorList>
    </citation>
    <scope>NUCLEOTIDE SEQUENCE [LARGE SCALE GENOMIC DNA]</scope>
    <source>
        <strain evidence="5 6">CH87b_3T</strain>
    </source>
</reference>
<dbReference type="SMART" id="SM00342">
    <property type="entry name" value="HTH_ARAC"/>
    <property type="match status" value="1"/>
</dbReference>
<dbReference type="AlphaFoldDB" id="A0A5D4UJ69"/>
<dbReference type="Pfam" id="PF20240">
    <property type="entry name" value="DUF6597"/>
    <property type="match status" value="1"/>
</dbReference>
<evidence type="ECO:0000256" key="2">
    <source>
        <dbReference type="ARBA" id="ARBA00023125"/>
    </source>
</evidence>
<accession>A0A5D4UJ69</accession>
<comment type="caution">
    <text evidence="5">The sequence shown here is derived from an EMBL/GenBank/DDBJ whole genome shotgun (WGS) entry which is preliminary data.</text>
</comment>
<organism evidence="5 6">
    <name type="scientific">Rossellomorea aquimaris</name>
    <dbReference type="NCBI Taxonomy" id="189382"/>
    <lineage>
        <taxon>Bacteria</taxon>
        <taxon>Bacillati</taxon>
        <taxon>Bacillota</taxon>
        <taxon>Bacilli</taxon>
        <taxon>Bacillales</taxon>
        <taxon>Bacillaceae</taxon>
        <taxon>Rossellomorea</taxon>
    </lineage>
</organism>
<proteinExistence type="predicted"/>
<keyword evidence="2" id="KW-0238">DNA-binding</keyword>
<evidence type="ECO:0000256" key="3">
    <source>
        <dbReference type="ARBA" id="ARBA00023163"/>
    </source>
</evidence>
<dbReference type="InterPro" id="IPR050204">
    <property type="entry name" value="AraC_XylS_family_regulators"/>
</dbReference>
<evidence type="ECO:0000259" key="4">
    <source>
        <dbReference type="PROSITE" id="PS01124"/>
    </source>
</evidence>